<dbReference type="PROSITE" id="PS00455">
    <property type="entry name" value="AMP_BINDING"/>
    <property type="match status" value="1"/>
</dbReference>
<evidence type="ECO:0000256" key="1">
    <source>
        <dbReference type="SAM" id="MobiDB-lite"/>
    </source>
</evidence>
<dbReference type="SUPFAM" id="SSF56801">
    <property type="entry name" value="Acetyl-CoA synthetase-like"/>
    <property type="match status" value="1"/>
</dbReference>
<dbReference type="EMBL" id="JAFMPK010000009">
    <property type="protein sequence ID" value="MBO0607500.1"/>
    <property type="molecule type" value="Genomic_DNA"/>
</dbReference>
<feature type="region of interest" description="Disordered" evidence="1">
    <location>
        <begin position="329"/>
        <end position="352"/>
    </location>
</feature>
<gene>
    <name evidence="3" type="ORF">J0911_00465</name>
</gene>
<dbReference type="Gene3D" id="3.40.50.12780">
    <property type="entry name" value="N-terminal domain of ligase-like"/>
    <property type="match status" value="1"/>
</dbReference>
<dbReference type="GO" id="GO:0016874">
    <property type="term" value="F:ligase activity"/>
    <property type="evidence" value="ECO:0007669"/>
    <property type="project" value="UniProtKB-KW"/>
</dbReference>
<sequence>MSTGETFVDELLTSVAEGGIDRGGVALRWFGDAYPGAHGARRGCRVREEVTFVELARRVEDTAAGLRAAGMQPGERVLFSIRPRPEGIILCLAVIHAGGSIVFVDPGSTPELFEARLTAADPRWAATEALLYAVSSGPLTRVARARGLLLPHYARLPVRHLYSGAWLPGVPRGARRAARLALGQADRRTSADGPVADGPVADGSVAGGSVVGREPSGAGAGREALVVFTSGTTSDPRAVVHTTSSLGGMLDLFAQVGDLRAGQRAHTDQMFLGLPALLAGGTWEIPARTPAADPGAFARGLAGADSSFAVPADITALLDVIEEDRRRGVTTARSSGRARRRSGRANRASIGRARTPVGPRVMAVGAAPVTPALMERATRLLPETRWVCVYGATEMLPVAVADGIDKAAFSAAAATERLPPSTASAGLSPPAGDLIGTPLDGVTARIDAPDHDGVGELVISGPSLMAGYLADLDAGRPAATEHRTGDLARVDDAGRLTLVGRTRDMIIRGTVNIYPGLFEPRLRALPGVGDALMVGVPMDDGDERVVLVVVADRDHPRARGARQQGRPSPAAGSPVAGSPVAGSESAGVAPTGAAFGGAASGGVTLAETALSRAVESRLPGILDHGALPDLVVETPFVPLAGRSRKPDRGALAAAAAAFVRRSVPS</sequence>
<dbReference type="InterPro" id="IPR045851">
    <property type="entry name" value="AMP-bd_C_sf"/>
</dbReference>
<feature type="domain" description="AMP-dependent synthetase/ligase" evidence="2">
    <location>
        <begin position="47"/>
        <end position="469"/>
    </location>
</feature>
<feature type="compositionally biased region" description="Low complexity" evidence="1">
    <location>
        <begin position="195"/>
        <end position="204"/>
    </location>
</feature>
<protein>
    <submittedName>
        <fullName evidence="3">Acyl--CoA ligase</fullName>
    </submittedName>
</protein>
<dbReference type="RefSeq" id="WP_207273436.1">
    <property type="nucleotide sequence ID" value="NZ_JAFMPK010000009.1"/>
</dbReference>
<proteinExistence type="predicted"/>
<dbReference type="InterPro" id="IPR020845">
    <property type="entry name" value="AMP-binding_CS"/>
</dbReference>
<name>A0ABS3I3D1_9MICO</name>
<evidence type="ECO:0000259" key="2">
    <source>
        <dbReference type="Pfam" id="PF00501"/>
    </source>
</evidence>
<keyword evidence="4" id="KW-1185">Reference proteome</keyword>
<dbReference type="InterPro" id="IPR042099">
    <property type="entry name" value="ANL_N_sf"/>
</dbReference>
<dbReference type="PANTHER" id="PTHR43767">
    <property type="entry name" value="LONG-CHAIN-FATTY-ACID--COA LIGASE"/>
    <property type="match status" value="1"/>
</dbReference>
<dbReference type="Proteomes" id="UP000664617">
    <property type="component" value="Unassembled WGS sequence"/>
</dbReference>
<feature type="region of interest" description="Disordered" evidence="1">
    <location>
        <begin position="185"/>
        <end position="217"/>
    </location>
</feature>
<dbReference type="PANTHER" id="PTHR43767:SF1">
    <property type="entry name" value="NONRIBOSOMAL PEPTIDE SYNTHASE PES1 (EUROFUNG)-RELATED"/>
    <property type="match status" value="1"/>
</dbReference>
<keyword evidence="3" id="KW-0436">Ligase</keyword>
<accession>A0ABS3I3D1</accession>
<dbReference type="Gene3D" id="3.30.300.30">
    <property type="match status" value="1"/>
</dbReference>
<dbReference type="Pfam" id="PF00501">
    <property type="entry name" value="AMP-binding"/>
    <property type="match status" value="1"/>
</dbReference>
<comment type="caution">
    <text evidence="3">The sequence shown here is derived from an EMBL/GenBank/DDBJ whole genome shotgun (WGS) entry which is preliminary data.</text>
</comment>
<dbReference type="CDD" id="cd04433">
    <property type="entry name" value="AFD_class_I"/>
    <property type="match status" value="1"/>
</dbReference>
<evidence type="ECO:0000313" key="4">
    <source>
        <dbReference type="Proteomes" id="UP000664617"/>
    </source>
</evidence>
<organism evidence="3 4">
    <name type="scientific">Myceligenerans salitolerans</name>
    <dbReference type="NCBI Taxonomy" id="1230528"/>
    <lineage>
        <taxon>Bacteria</taxon>
        <taxon>Bacillati</taxon>
        <taxon>Actinomycetota</taxon>
        <taxon>Actinomycetes</taxon>
        <taxon>Micrococcales</taxon>
        <taxon>Promicromonosporaceae</taxon>
        <taxon>Myceligenerans</taxon>
    </lineage>
</organism>
<dbReference type="InterPro" id="IPR000873">
    <property type="entry name" value="AMP-dep_synth/lig_dom"/>
</dbReference>
<feature type="region of interest" description="Disordered" evidence="1">
    <location>
        <begin position="556"/>
        <end position="587"/>
    </location>
</feature>
<evidence type="ECO:0000313" key="3">
    <source>
        <dbReference type="EMBL" id="MBO0607500.1"/>
    </source>
</evidence>
<dbReference type="InterPro" id="IPR050237">
    <property type="entry name" value="ATP-dep_AMP-bd_enzyme"/>
</dbReference>
<reference evidence="4" key="1">
    <citation type="submission" date="2023-07" db="EMBL/GenBank/DDBJ databases">
        <title>Myceligenerans salitolerans sp. nov., a halotolerant actinomycete isolated from a salt lake in Xinjiang, China.</title>
        <authorList>
            <person name="Guan T."/>
        </authorList>
    </citation>
    <scope>NUCLEOTIDE SEQUENCE [LARGE SCALE GENOMIC DNA]</scope>
    <source>
        <strain evidence="4">XHU 5031</strain>
    </source>
</reference>